<reference evidence="4" key="1">
    <citation type="submission" date="2019-02" db="EMBL/GenBank/DDBJ databases">
        <authorList>
            <person name="Gruber-Vodicka R. H."/>
            <person name="Seah K. B. B."/>
        </authorList>
    </citation>
    <scope>NUCLEOTIDE SEQUENCE</scope>
    <source>
        <strain evidence="4">BECK_BZ163</strain>
        <strain evidence="5">BECK_BZ164</strain>
        <strain evidence="3">BECK_BZ165</strain>
    </source>
</reference>
<keyword evidence="1" id="KW-0175">Coiled coil</keyword>
<gene>
    <name evidence="4" type="ORF">BECKFM1743A_GA0114220_102494</name>
    <name evidence="5" type="ORF">BECKFM1743B_GA0114221_102003</name>
    <name evidence="3" type="ORF">BECKFM1743C_GA0114222_100376</name>
</gene>
<keyword evidence="2" id="KW-0472">Membrane</keyword>
<accession>A0A450T064</accession>
<organism evidence="4">
    <name type="scientific">Candidatus Kentrum sp. FM</name>
    <dbReference type="NCBI Taxonomy" id="2126340"/>
    <lineage>
        <taxon>Bacteria</taxon>
        <taxon>Pseudomonadati</taxon>
        <taxon>Pseudomonadota</taxon>
        <taxon>Gammaproteobacteria</taxon>
        <taxon>Candidatus Kentrum</taxon>
    </lineage>
</organism>
<protein>
    <recommendedName>
        <fullName evidence="6">DUF1640 domain-containing protein</fullName>
    </recommendedName>
</protein>
<evidence type="ECO:0000256" key="1">
    <source>
        <dbReference type="SAM" id="Coils"/>
    </source>
</evidence>
<name>A0A450T064_9GAMM</name>
<dbReference type="EMBL" id="CAADEZ010000249">
    <property type="protein sequence ID" value="VFJ59899.1"/>
    <property type="molecule type" value="Genomic_DNA"/>
</dbReference>
<evidence type="ECO:0000256" key="2">
    <source>
        <dbReference type="SAM" id="Phobius"/>
    </source>
</evidence>
<evidence type="ECO:0000313" key="3">
    <source>
        <dbReference type="EMBL" id="VFJ46339.1"/>
    </source>
</evidence>
<evidence type="ECO:0000313" key="5">
    <source>
        <dbReference type="EMBL" id="VFK11656.1"/>
    </source>
</evidence>
<sequence>MTAITFDVAKFTEEARTAGAPAVIVNALIDLARQENTRQKEEPERLLEIEEKRERIQAEIQKINVKQEAVERSLEQLTAREPITRGHLDLRLDAAKMELRHEISEIELELKQDVMEFKTDIIKWTAGIIAVQSVGILIGCATIIKVFS</sequence>
<dbReference type="EMBL" id="CAADFA010000037">
    <property type="protein sequence ID" value="VFJ46339.1"/>
    <property type="molecule type" value="Genomic_DNA"/>
</dbReference>
<dbReference type="AlphaFoldDB" id="A0A450T064"/>
<feature type="transmembrane region" description="Helical" evidence="2">
    <location>
        <begin position="121"/>
        <end position="144"/>
    </location>
</feature>
<evidence type="ECO:0008006" key="6">
    <source>
        <dbReference type="Google" id="ProtNLM"/>
    </source>
</evidence>
<feature type="coiled-coil region" evidence="1">
    <location>
        <begin position="46"/>
        <end position="80"/>
    </location>
</feature>
<proteinExistence type="predicted"/>
<keyword evidence="2" id="KW-0812">Transmembrane</keyword>
<dbReference type="EMBL" id="CAADFL010000200">
    <property type="protein sequence ID" value="VFK11656.1"/>
    <property type="molecule type" value="Genomic_DNA"/>
</dbReference>
<keyword evidence="2" id="KW-1133">Transmembrane helix</keyword>
<evidence type="ECO:0000313" key="4">
    <source>
        <dbReference type="EMBL" id="VFJ59899.1"/>
    </source>
</evidence>